<comment type="cofactor">
    <cofactor evidence="1">
        <name>Zn(2+)</name>
        <dbReference type="ChEBI" id="CHEBI:29105"/>
    </cofactor>
</comment>
<evidence type="ECO:0000256" key="1">
    <source>
        <dbReference type="ARBA" id="ARBA00001947"/>
    </source>
</evidence>
<evidence type="ECO:0000313" key="15">
    <source>
        <dbReference type="Proteomes" id="UP000322315"/>
    </source>
</evidence>
<evidence type="ECO:0000256" key="3">
    <source>
        <dbReference type="ARBA" id="ARBA00022602"/>
    </source>
</evidence>
<keyword evidence="10" id="KW-0732">Signal</keyword>
<dbReference type="Proteomes" id="UP000322315">
    <property type="component" value="Unassembled WGS sequence"/>
</dbReference>
<reference evidence="13 14" key="2">
    <citation type="submission" date="2019-07" db="EMBL/GenBank/DDBJ databases">
        <title>Algibacter marinivivus sp. nov., isolated from the surface of a marine red alga.</title>
        <authorList>
            <person name="Zhong X."/>
            <person name="Xu W."/>
            <person name="Zhang Y."/>
            <person name="Zhang Q."/>
            <person name="Du Z."/>
        </authorList>
    </citation>
    <scope>NUCLEOTIDE SEQUENCE [LARGE SCALE GENOMIC DNA]</scope>
    <source>
        <strain evidence="13 14">RU-4-M-4</strain>
    </source>
</reference>
<keyword evidence="14" id="KW-1185">Reference proteome</keyword>
<feature type="chain" id="PRO_5024405393" description="Geranylgeranyl transferase type II subunit beta" evidence="10">
    <location>
        <begin position="24"/>
        <end position="613"/>
    </location>
</feature>
<dbReference type="CDD" id="cd00688">
    <property type="entry name" value="ISOPREN_C2_like"/>
    <property type="match status" value="1"/>
</dbReference>
<dbReference type="InterPro" id="IPR008930">
    <property type="entry name" value="Terpenoid_cyclase/PrenylTrfase"/>
</dbReference>
<dbReference type="InterPro" id="IPR045089">
    <property type="entry name" value="PGGT1B-like"/>
</dbReference>
<keyword evidence="3" id="KW-0637">Prenyltransferase</keyword>
<dbReference type="Gene3D" id="1.50.10.20">
    <property type="match status" value="1"/>
</dbReference>
<evidence type="ECO:0000256" key="6">
    <source>
        <dbReference type="ARBA" id="ARBA00022737"/>
    </source>
</evidence>
<reference evidence="12 15" key="1">
    <citation type="journal article" date="2015" name="Int. J. Syst. Evol. Microbiol.">
        <title>Algibacter amylolyticus sp. nov., isolated from intertidal sediment.</title>
        <authorList>
            <person name="Zhang D.C."/>
            <person name="Wu J."/>
            <person name="Neuner K."/>
            <person name="Yao J."/>
            <person name="Margesin R."/>
        </authorList>
    </citation>
    <scope>NUCLEOTIDE SEQUENCE [LARGE SCALE GENOMIC DNA]</scope>
    <source>
        <strain evidence="12 15">RU-4-M-4</strain>
    </source>
</reference>
<evidence type="ECO:0000256" key="7">
    <source>
        <dbReference type="ARBA" id="ARBA00022833"/>
    </source>
</evidence>
<dbReference type="OrthoDB" id="9758578at2"/>
<keyword evidence="5" id="KW-0479">Metal-binding</keyword>
<dbReference type="PANTHER" id="PTHR11774:SF11">
    <property type="entry name" value="GERANYLGERANYL TRANSFERASE TYPE-2 SUBUNIT BETA"/>
    <property type="match status" value="1"/>
</dbReference>
<comment type="caution">
    <text evidence="12">The sequence shown here is derived from an EMBL/GenBank/DDBJ whole genome shotgun (WGS) entry which is preliminary data.</text>
</comment>
<evidence type="ECO:0000256" key="2">
    <source>
        <dbReference type="ARBA" id="ARBA00010497"/>
    </source>
</evidence>
<evidence type="ECO:0000313" key="12">
    <source>
        <dbReference type="EMBL" id="KAA5824798.1"/>
    </source>
</evidence>
<dbReference type="SUPFAM" id="SSF48239">
    <property type="entry name" value="Terpenoid cyclases/Protein prenyltransferases"/>
    <property type="match status" value="1"/>
</dbReference>
<comment type="similarity">
    <text evidence="2">Belongs to the protein prenyltransferase subunit beta family.</text>
</comment>
<keyword evidence="4" id="KW-0808">Transferase</keyword>
<protein>
    <recommendedName>
        <fullName evidence="8">Geranylgeranyl transferase type II subunit beta</fullName>
    </recommendedName>
    <alternativeName>
        <fullName evidence="9">Type II protein geranyl-geranyltransferase subunit beta</fullName>
    </alternativeName>
</protein>
<keyword evidence="7" id="KW-0862">Zinc</keyword>
<dbReference type="Pfam" id="PF00432">
    <property type="entry name" value="Prenyltrans"/>
    <property type="match status" value="2"/>
</dbReference>
<evidence type="ECO:0000313" key="13">
    <source>
        <dbReference type="EMBL" id="TSJ75963.1"/>
    </source>
</evidence>
<dbReference type="Proteomes" id="UP000315145">
    <property type="component" value="Unassembled WGS sequence"/>
</dbReference>
<evidence type="ECO:0000256" key="10">
    <source>
        <dbReference type="SAM" id="SignalP"/>
    </source>
</evidence>
<keyword evidence="6" id="KW-0677">Repeat</keyword>
<evidence type="ECO:0000256" key="4">
    <source>
        <dbReference type="ARBA" id="ARBA00022679"/>
    </source>
</evidence>
<evidence type="ECO:0000313" key="14">
    <source>
        <dbReference type="Proteomes" id="UP000315145"/>
    </source>
</evidence>
<gene>
    <name evidence="12" type="ORF">F2B50_08945</name>
    <name evidence="13" type="ORF">FPF71_08945</name>
</gene>
<evidence type="ECO:0000256" key="5">
    <source>
        <dbReference type="ARBA" id="ARBA00022723"/>
    </source>
</evidence>
<accession>A0A5M7B8Z5</accession>
<dbReference type="EMBL" id="VMBF01000005">
    <property type="protein sequence ID" value="TSJ75963.1"/>
    <property type="molecule type" value="Genomic_DNA"/>
</dbReference>
<feature type="domain" description="Prenyltransferase alpha-alpha toroid" evidence="11">
    <location>
        <begin position="157"/>
        <end position="328"/>
    </location>
</feature>
<name>A0A5M7B8Z5_9FLAO</name>
<dbReference type="InterPro" id="IPR001330">
    <property type="entry name" value="Prenyltrans"/>
</dbReference>
<dbReference type="PANTHER" id="PTHR11774">
    <property type="entry name" value="GERANYLGERANYL TRANSFERASE TYPE BETA SUBUNIT"/>
    <property type="match status" value="1"/>
</dbReference>
<feature type="domain" description="Prenyltransferase alpha-alpha toroid" evidence="11">
    <location>
        <begin position="18"/>
        <end position="74"/>
    </location>
</feature>
<proteinExistence type="inferred from homology"/>
<dbReference type="GO" id="GO:0046872">
    <property type="term" value="F:metal ion binding"/>
    <property type="evidence" value="ECO:0007669"/>
    <property type="project" value="UniProtKB-KW"/>
</dbReference>
<evidence type="ECO:0000259" key="11">
    <source>
        <dbReference type="Pfam" id="PF00432"/>
    </source>
</evidence>
<organism evidence="12 15">
    <name type="scientific">Algibacter amylolyticus</name>
    <dbReference type="NCBI Taxonomy" id="1608400"/>
    <lineage>
        <taxon>Bacteria</taxon>
        <taxon>Pseudomonadati</taxon>
        <taxon>Bacteroidota</taxon>
        <taxon>Flavobacteriia</taxon>
        <taxon>Flavobacteriales</taxon>
        <taxon>Flavobacteriaceae</taxon>
        <taxon>Algibacter</taxon>
    </lineage>
</organism>
<dbReference type="AlphaFoldDB" id="A0A5M7B8Z5"/>
<dbReference type="EMBL" id="VWRS01000005">
    <property type="protein sequence ID" value="KAA5824798.1"/>
    <property type="molecule type" value="Genomic_DNA"/>
</dbReference>
<dbReference type="RefSeq" id="WP_144116341.1">
    <property type="nucleotide sequence ID" value="NZ_JACHGE010000006.1"/>
</dbReference>
<evidence type="ECO:0000256" key="8">
    <source>
        <dbReference type="ARBA" id="ARBA00030816"/>
    </source>
</evidence>
<reference evidence="12" key="3">
    <citation type="submission" date="2019-09" db="EMBL/GenBank/DDBJ databases">
        <authorList>
            <person name="Zhang D.-C."/>
        </authorList>
    </citation>
    <scope>NUCLEOTIDE SEQUENCE</scope>
    <source>
        <strain evidence="12">RU-4-M-4</strain>
    </source>
</reference>
<sequence>MINKFAKHVVVLSICFISLVNFAQQKNIDASSVVSYLIDHQKENGAFGPHNKEYTDLAWNYPALHTLKILGAEIPREKEAFENGNKSWIEINSRKNGPWYWSFFQKAHLYKLFNSTNVDFEIGVKRNQNWEIKFKPRKNYLEVRGYTKGHFFDIPSLWHMLGALYLLDGNVSNKEYVENYLIKRQAENGAFVDDVTDSPTSENAETNLIITSYAILTLKRLGKEIPNTEKCIAWLQSCQTNEGGFKYSPDSKETSNKADVWYTWSAIQALKALGAKPKNTKKCIIWLNSLENYDGGFGDRPKWKSRLYSTYYAVSSLNALTLNATTAITSKSRKQKTKIIPENKYSIFQSYQKSPSGGEGMIDSIVNMKINLIGVKSNIKTIDLNKGISSQVENNRRYAKQKGYPLEVLELPENYSHKLLWPNRQKADHVSNFIIPPNLSESEAQIYKIAYFAGQTGLTWKRFKSEVIRPIKKLKSSTLFYPELDYTMLNAYKVYDDGLGSGNGYNAVPGAHFGNIDWVRHFPYKERWEGVLPIIADGDAHGNVVKWRKNLLQFRNVFIAKDYNYKDYIDASLNDRSVCVIHMPSGAVRYYGGMEAIAYLKKHRKVWQWWEDE</sequence>
<evidence type="ECO:0000256" key="9">
    <source>
        <dbReference type="ARBA" id="ARBA00032766"/>
    </source>
</evidence>
<dbReference type="GO" id="GO:0008318">
    <property type="term" value="F:protein prenyltransferase activity"/>
    <property type="evidence" value="ECO:0007669"/>
    <property type="project" value="InterPro"/>
</dbReference>
<feature type="signal peptide" evidence="10">
    <location>
        <begin position="1"/>
        <end position="23"/>
    </location>
</feature>